<name>A0A8H3M2B9_9GLOM</name>
<evidence type="ECO:0000256" key="1">
    <source>
        <dbReference type="SAM" id="MobiDB-lite"/>
    </source>
</evidence>
<sequence>MPAKISTICYLHDFTERLTQEFTVKEITAVARLDDNDPTKIVYLRVKAFIPVDQNIPCQIEDFSNGQVVFLKGKFVACASWYSVNATSIKTIDNMGFDDMPAIGLNVMILGLTTKTVRNVDSQSIIDFYVEENLGDREPGEFWVEVRHNANLRYLANKTNAINQSMRSSTALLVGTLTYQGPVLDETTGDKTSPGKHILTLDDISLISTNRNPAANPQQSSNVPWLNSRTNTRTQRPARGASPRTSRRGRGSSSQMRLRSSSLASALSSNPVPTMIAGAIDEPQQEASEE</sequence>
<feature type="compositionally biased region" description="Low complexity" evidence="1">
    <location>
        <begin position="251"/>
        <end position="271"/>
    </location>
</feature>
<evidence type="ECO:0000313" key="2">
    <source>
        <dbReference type="EMBL" id="GES96316.1"/>
    </source>
</evidence>
<comment type="caution">
    <text evidence="2">The sequence shown here is derived from an EMBL/GenBank/DDBJ whole genome shotgun (WGS) entry which is preliminary data.</text>
</comment>
<evidence type="ECO:0000313" key="3">
    <source>
        <dbReference type="Proteomes" id="UP000615446"/>
    </source>
</evidence>
<dbReference type="AlphaFoldDB" id="A0A8H3M2B9"/>
<dbReference type="Proteomes" id="UP000615446">
    <property type="component" value="Unassembled WGS sequence"/>
</dbReference>
<protein>
    <submittedName>
        <fullName evidence="2">Uncharacterized protein</fullName>
    </submittedName>
</protein>
<accession>A0A8H3M2B9</accession>
<feature type="compositionally biased region" description="Polar residues" evidence="1">
    <location>
        <begin position="209"/>
        <end position="235"/>
    </location>
</feature>
<dbReference type="OrthoDB" id="2436476at2759"/>
<feature type="region of interest" description="Disordered" evidence="1">
    <location>
        <begin position="209"/>
        <end position="290"/>
    </location>
</feature>
<proteinExistence type="predicted"/>
<gene>
    <name evidence="2" type="ORF">RCL2_002295000</name>
</gene>
<dbReference type="EMBL" id="BLAL01000250">
    <property type="protein sequence ID" value="GES96316.1"/>
    <property type="molecule type" value="Genomic_DNA"/>
</dbReference>
<organism evidence="2 3">
    <name type="scientific">Rhizophagus clarus</name>
    <dbReference type="NCBI Taxonomy" id="94130"/>
    <lineage>
        <taxon>Eukaryota</taxon>
        <taxon>Fungi</taxon>
        <taxon>Fungi incertae sedis</taxon>
        <taxon>Mucoromycota</taxon>
        <taxon>Glomeromycotina</taxon>
        <taxon>Glomeromycetes</taxon>
        <taxon>Glomerales</taxon>
        <taxon>Glomeraceae</taxon>
        <taxon>Rhizophagus</taxon>
    </lineage>
</organism>
<reference evidence="2" key="1">
    <citation type="submission" date="2019-10" db="EMBL/GenBank/DDBJ databases">
        <title>Conservation and host-specific expression of non-tandemly repeated heterogenous ribosome RNA gene in arbuscular mycorrhizal fungi.</title>
        <authorList>
            <person name="Maeda T."/>
            <person name="Kobayashi Y."/>
            <person name="Nakagawa T."/>
            <person name="Ezawa T."/>
            <person name="Yamaguchi K."/>
            <person name="Bino T."/>
            <person name="Nishimoto Y."/>
            <person name="Shigenobu S."/>
            <person name="Kawaguchi M."/>
        </authorList>
    </citation>
    <scope>NUCLEOTIDE SEQUENCE</scope>
    <source>
        <strain evidence="2">HR1</strain>
    </source>
</reference>